<dbReference type="Proteomes" id="UP000191663">
    <property type="component" value="Unassembled WGS sequence"/>
</dbReference>
<sequence length="87" mass="10318">MGSFQYELFRVCSRAGHEYYHIFPKQKLEDFPERVNRFRIIERKEGYIVLDLSDCMVTLFKCGRILIEDLPENSDLRAKEIVEAIMG</sequence>
<evidence type="ECO:0000313" key="2">
    <source>
        <dbReference type="Proteomes" id="UP000191663"/>
    </source>
</evidence>
<dbReference type="EMBL" id="MUKB01000024">
    <property type="protein sequence ID" value="OPX18314.1"/>
    <property type="molecule type" value="Genomic_DNA"/>
</dbReference>
<reference evidence="2" key="1">
    <citation type="submission" date="2017-01" db="EMBL/GenBank/DDBJ databases">
        <title>Novel pathways for hydrocarbon cycling and metabolic interdependencies in hydrothermal sediment communities.</title>
        <authorList>
            <person name="Dombrowski N."/>
            <person name="Seitz K."/>
            <person name="Teske A."/>
            <person name="Baker B."/>
        </authorList>
    </citation>
    <scope>NUCLEOTIDE SEQUENCE [LARGE SCALE GENOMIC DNA]</scope>
</reference>
<evidence type="ECO:0000313" key="1">
    <source>
        <dbReference type="EMBL" id="OPX18314.1"/>
    </source>
</evidence>
<name>A0A1V4QG67_UNCW3</name>
<dbReference type="AlphaFoldDB" id="A0A1V4QG67"/>
<comment type="caution">
    <text evidence="1">The sequence shown here is derived from an EMBL/GenBank/DDBJ whole genome shotgun (WGS) entry which is preliminary data.</text>
</comment>
<protein>
    <submittedName>
        <fullName evidence="1">Uncharacterized protein</fullName>
    </submittedName>
</protein>
<gene>
    <name evidence="1" type="ORF">BXT86_01870</name>
</gene>
<organism evidence="1 2">
    <name type="scientific">candidate division WOR-3 bacterium 4484_100</name>
    <dbReference type="NCBI Taxonomy" id="1936077"/>
    <lineage>
        <taxon>Bacteria</taxon>
        <taxon>Bacteria division WOR-3</taxon>
    </lineage>
</organism>
<proteinExistence type="predicted"/>
<accession>A0A1V4QG67</accession>